<gene>
    <name evidence="1" type="ORF">QWJ38_05550</name>
</gene>
<proteinExistence type="predicted"/>
<dbReference type="RefSeq" id="WP_290358076.1">
    <property type="nucleotide sequence ID" value="NZ_JAUHHC010000002.1"/>
</dbReference>
<evidence type="ECO:0000313" key="2">
    <source>
        <dbReference type="Proteomes" id="UP001228044"/>
    </source>
</evidence>
<reference evidence="1 2" key="1">
    <citation type="submission" date="2023-06" db="EMBL/GenBank/DDBJ databases">
        <title>Pelomonas sp. PFR6 16S ribosomal RNA gene Genome sequencing and assembly.</title>
        <authorList>
            <person name="Woo H."/>
        </authorList>
    </citation>
    <scope>NUCLEOTIDE SEQUENCE [LARGE SCALE GENOMIC DNA]</scope>
    <source>
        <strain evidence="1 2">PFR6</strain>
    </source>
</reference>
<dbReference type="Gene3D" id="3.90.226.10">
    <property type="entry name" value="2-enoyl-CoA Hydratase, Chain A, domain 1"/>
    <property type="match status" value="1"/>
</dbReference>
<dbReference type="SUPFAM" id="SSF52096">
    <property type="entry name" value="ClpP/crotonase"/>
    <property type="match status" value="1"/>
</dbReference>
<comment type="caution">
    <text evidence="1">The sequence shown here is derived from an EMBL/GenBank/DDBJ whole genome shotgun (WGS) entry which is preliminary data.</text>
</comment>
<accession>A0ABT8DS48</accession>
<dbReference type="InterPro" id="IPR029045">
    <property type="entry name" value="ClpP/crotonase-like_dom_sf"/>
</dbReference>
<dbReference type="Proteomes" id="UP001228044">
    <property type="component" value="Unassembled WGS sequence"/>
</dbReference>
<name>A0ABT8DS48_9BURK</name>
<dbReference type="EMBL" id="JAUHHC010000002">
    <property type="protein sequence ID" value="MDN3919744.1"/>
    <property type="molecule type" value="Genomic_DNA"/>
</dbReference>
<organism evidence="1 2">
    <name type="scientific">Roseateles violae</name>
    <dbReference type="NCBI Taxonomy" id="3058042"/>
    <lineage>
        <taxon>Bacteria</taxon>
        <taxon>Pseudomonadati</taxon>
        <taxon>Pseudomonadota</taxon>
        <taxon>Betaproteobacteria</taxon>
        <taxon>Burkholderiales</taxon>
        <taxon>Sphaerotilaceae</taxon>
        <taxon>Roseateles</taxon>
    </lineage>
</organism>
<evidence type="ECO:0000313" key="1">
    <source>
        <dbReference type="EMBL" id="MDN3919744.1"/>
    </source>
</evidence>
<keyword evidence="2" id="KW-1185">Reference proteome</keyword>
<sequence>MSYLENGLKRMGVLLVLVAAGTLGGVNAKADEFDSRVNPKVIESNGSIRILFNGEIKNGDAESIVTLHDRAVADIEKKNGVGPQEPPKLTITSPGGNVAEAMAIGRWIRKMKGTVYVPFDSPCFSSCVYVVAAGYQRYIFGDIGIHRPFLNKLDNESPGKILQAILVQSRAYFFEMGVPERLADDMFSVEPEQNKILSKEQLSAYRLNQPDSGYKEEIAIAEAKRLGISRIEYNKRRAGFLKDLEVCELLRPESVMSKCASDSAKRRGID</sequence>
<protein>
    <submittedName>
        <fullName evidence="1">Uncharacterized protein</fullName>
    </submittedName>
</protein>